<feature type="domain" description="Secretin/TonB short N-terminal" evidence="17">
    <location>
        <begin position="49"/>
        <end position="100"/>
    </location>
</feature>
<protein>
    <submittedName>
        <fullName evidence="18">Ligand-gated channel protein</fullName>
    </submittedName>
</protein>
<dbReference type="Gene3D" id="3.55.50.30">
    <property type="match status" value="1"/>
</dbReference>
<dbReference type="InterPro" id="IPR036942">
    <property type="entry name" value="Beta-barrel_TonB_sf"/>
</dbReference>
<proteinExistence type="inferred from homology"/>
<comment type="subcellular location">
    <subcellularLocation>
        <location evidence="1 14">Cell outer membrane</location>
        <topology evidence="1 14">Multi-pass membrane protein</topology>
    </subcellularLocation>
</comment>
<evidence type="ECO:0000259" key="17">
    <source>
        <dbReference type="SMART" id="SM00965"/>
    </source>
</evidence>
<reference evidence="18 19" key="1">
    <citation type="submission" date="2016-08" db="EMBL/GenBank/DDBJ databases">
        <authorList>
            <person name="Seilhamer J.J."/>
        </authorList>
    </citation>
    <scope>NUCLEOTIDE SEQUENCE [LARGE SCALE GENOMIC DNA]</scope>
    <source>
        <strain evidence="18 19">KT-27</strain>
    </source>
</reference>
<accession>A0A2S3WF92</accession>
<dbReference type="GO" id="GO:0038023">
    <property type="term" value="F:signaling receptor activity"/>
    <property type="evidence" value="ECO:0007669"/>
    <property type="project" value="InterPro"/>
</dbReference>
<evidence type="ECO:0000256" key="13">
    <source>
        <dbReference type="ARBA" id="ARBA00023237"/>
    </source>
</evidence>
<evidence type="ECO:0000256" key="4">
    <source>
        <dbReference type="ARBA" id="ARBA00022452"/>
    </source>
</evidence>
<dbReference type="Pfam" id="PF07660">
    <property type="entry name" value="STN"/>
    <property type="match status" value="1"/>
</dbReference>
<dbReference type="SUPFAM" id="SSF56935">
    <property type="entry name" value="Porins"/>
    <property type="match status" value="1"/>
</dbReference>
<keyword evidence="7 16" id="KW-0732">Signal</keyword>
<evidence type="ECO:0000313" key="19">
    <source>
        <dbReference type="Proteomes" id="UP000237194"/>
    </source>
</evidence>
<sequence>MHNTWPRALPLVLAMSSLSALAQAQTLTFNLQAASLAATLNRIASQSGSIIALEPDLVRGKQAPAVVGQMSAEQAMQTALSGSGLQLRVTGSGHFSVAPASVGGDALELGATSINDNYLDATSEGSGSYAARAVTLGKGTHTLREIPQSVTVVTRKQLDDQGITDLKDALNHTTGIVGAQGIGPGMVVTSRGFQIDDWQYDGVPIQRNNYSLGNWATQDLVFFDRVEVLRGSSGLLQGTGSPGGAINLVRKRGQAAPTVAITGKAGSWDHYGLQLDAGGPLTSDGKVRGRMVLDEDQSDSFIDYQWSKTHSLYGALDIDLNDATTVGAGISYSREQSRPMLRGIPRYASGKPVDLPRSTFTGARWSRAETDVTTYYLDLEHRFNDDWTFKTAAVRMDETNTSTHQRVQTSGEGLEANGDGVSYADWITDFHSSKLGLDMNVVGHFDTGSVAHEITVGGNYAKLTSDDAYWRKFNAGSGNIFDIDHDRPEPSRDSLLAGPFGRHNQASYDVRQKGLYGVWRVKPVQDLTLIAGTRVSWFDYSWDSIDFNNPTDPGRRYPTSRMTESGEVTPYAGFIYDLTEQWSWYASYTDVFVPQTERALGNAPLKPIVGSNYETGLKGELLDGRVNTSLAIFRYDQENRAVTDIASGQECDGWYCSMASGKVRSQGVEAEISGELVSGLQLFAGYTYNTTTFLDDPENEGRTFSQWTPKHMLRTWADYQLPVDGQRWSTGMGFTSQSHTLGYERSYEVPGYTVWSARVAYQLNPEVNLALNANNLFDKKYWVAGFNQLNGSNNYGEPRNLMFSVKYTPQF</sequence>
<dbReference type="InterPro" id="IPR012910">
    <property type="entry name" value="Plug_dom"/>
</dbReference>
<name>A0A2S3WF92_PSEPU</name>
<dbReference type="EMBL" id="MIND01000018">
    <property type="protein sequence ID" value="POF89561.1"/>
    <property type="molecule type" value="Genomic_DNA"/>
</dbReference>
<dbReference type="GO" id="GO:0009279">
    <property type="term" value="C:cell outer membrane"/>
    <property type="evidence" value="ECO:0007669"/>
    <property type="project" value="UniProtKB-SubCell"/>
</dbReference>
<evidence type="ECO:0000256" key="6">
    <source>
        <dbReference type="ARBA" id="ARBA00022692"/>
    </source>
</evidence>
<dbReference type="AlphaFoldDB" id="A0A2S3WF92"/>
<keyword evidence="3 14" id="KW-0813">Transport</keyword>
<dbReference type="Gene3D" id="2.170.130.10">
    <property type="entry name" value="TonB-dependent receptor, plug domain"/>
    <property type="match status" value="1"/>
</dbReference>
<keyword evidence="4 14" id="KW-1134">Transmembrane beta strand</keyword>
<keyword evidence="6 14" id="KW-0812">Transmembrane</keyword>
<comment type="similarity">
    <text evidence="2 14 15">Belongs to the TonB-dependent receptor family.</text>
</comment>
<keyword evidence="9" id="KW-0406">Ion transport</keyword>
<keyword evidence="13 14" id="KW-0998">Cell outer membrane</keyword>
<evidence type="ECO:0000256" key="11">
    <source>
        <dbReference type="ARBA" id="ARBA00023136"/>
    </source>
</evidence>
<dbReference type="Pfam" id="PF00593">
    <property type="entry name" value="TonB_dep_Rec_b-barrel"/>
    <property type="match status" value="1"/>
</dbReference>
<dbReference type="PANTHER" id="PTHR32552:SF74">
    <property type="entry name" value="HYDROXAMATE SIDEROPHORE RECEPTOR FHUE"/>
    <property type="match status" value="1"/>
</dbReference>
<dbReference type="NCBIfam" id="TIGR01783">
    <property type="entry name" value="TonB-siderophor"/>
    <property type="match status" value="1"/>
</dbReference>
<evidence type="ECO:0000256" key="15">
    <source>
        <dbReference type="RuleBase" id="RU003357"/>
    </source>
</evidence>
<evidence type="ECO:0000256" key="2">
    <source>
        <dbReference type="ARBA" id="ARBA00009810"/>
    </source>
</evidence>
<evidence type="ECO:0000256" key="16">
    <source>
        <dbReference type="SAM" id="SignalP"/>
    </source>
</evidence>
<keyword evidence="5" id="KW-0410">Iron transport</keyword>
<dbReference type="InterPro" id="IPR010105">
    <property type="entry name" value="TonB_sidphr_rcpt"/>
</dbReference>
<feature type="signal peptide" evidence="16">
    <location>
        <begin position="1"/>
        <end position="22"/>
    </location>
</feature>
<evidence type="ECO:0000256" key="14">
    <source>
        <dbReference type="PROSITE-ProRule" id="PRU01360"/>
    </source>
</evidence>
<gene>
    <name evidence="18" type="ORF">BGP80_16945</name>
</gene>
<dbReference type="InterPro" id="IPR000531">
    <property type="entry name" value="Beta-barrel_TonB"/>
</dbReference>
<evidence type="ECO:0000256" key="5">
    <source>
        <dbReference type="ARBA" id="ARBA00022496"/>
    </source>
</evidence>
<dbReference type="SMART" id="SM00965">
    <property type="entry name" value="STN"/>
    <property type="match status" value="1"/>
</dbReference>
<evidence type="ECO:0000256" key="1">
    <source>
        <dbReference type="ARBA" id="ARBA00004571"/>
    </source>
</evidence>
<evidence type="ECO:0000256" key="7">
    <source>
        <dbReference type="ARBA" id="ARBA00022729"/>
    </source>
</evidence>
<dbReference type="InterPro" id="IPR039426">
    <property type="entry name" value="TonB-dep_rcpt-like"/>
</dbReference>
<evidence type="ECO:0000256" key="8">
    <source>
        <dbReference type="ARBA" id="ARBA00023004"/>
    </source>
</evidence>
<keyword evidence="12" id="KW-0675">Receptor</keyword>
<dbReference type="Proteomes" id="UP000237194">
    <property type="component" value="Unassembled WGS sequence"/>
</dbReference>
<keyword evidence="10 15" id="KW-0798">TonB box</keyword>
<dbReference type="Gene3D" id="2.40.170.20">
    <property type="entry name" value="TonB-dependent receptor, beta-barrel domain"/>
    <property type="match status" value="1"/>
</dbReference>
<keyword evidence="8" id="KW-0408">Iron</keyword>
<comment type="caution">
    <text evidence="18">The sequence shown here is derived from an EMBL/GenBank/DDBJ whole genome shotgun (WGS) entry which is preliminary data.</text>
</comment>
<dbReference type="CDD" id="cd01347">
    <property type="entry name" value="ligand_gated_channel"/>
    <property type="match status" value="1"/>
</dbReference>
<dbReference type="FunFam" id="2.170.130.10:FF:000010">
    <property type="entry name" value="Ferripyoverdine receptor"/>
    <property type="match status" value="1"/>
</dbReference>
<dbReference type="GO" id="GO:0015344">
    <property type="term" value="F:siderophore uptake transmembrane transporter activity"/>
    <property type="evidence" value="ECO:0007669"/>
    <property type="project" value="TreeGrafter"/>
</dbReference>
<feature type="chain" id="PRO_5015665335" evidence="16">
    <location>
        <begin position="23"/>
        <end position="811"/>
    </location>
</feature>
<dbReference type="PROSITE" id="PS52016">
    <property type="entry name" value="TONB_DEPENDENT_REC_3"/>
    <property type="match status" value="1"/>
</dbReference>
<organism evidence="18 19">
    <name type="scientific">Pseudomonas putida</name>
    <name type="common">Arthrobacter siderocapsulatus</name>
    <dbReference type="NCBI Taxonomy" id="303"/>
    <lineage>
        <taxon>Bacteria</taxon>
        <taxon>Pseudomonadati</taxon>
        <taxon>Pseudomonadota</taxon>
        <taxon>Gammaproteobacteria</taxon>
        <taxon>Pseudomonadales</taxon>
        <taxon>Pseudomonadaceae</taxon>
        <taxon>Pseudomonas</taxon>
    </lineage>
</organism>
<evidence type="ECO:0000313" key="18">
    <source>
        <dbReference type="EMBL" id="POF89561.1"/>
    </source>
</evidence>
<dbReference type="GO" id="GO:0015891">
    <property type="term" value="P:siderophore transport"/>
    <property type="evidence" value="ECO:0007669"/>
    <property type="project" value="InterPro"/>
</dbReference>
<dbReference type="RefSeq" id="WP_103437605.1">
    <property type="nucleotide sequence ID" value="NZ_MIND01000018.1"/>
</dbReference>
<reference evidence="18 19" key="2">
    <citation type="submission" date="2018-03" db="EMBL/GenBank/DDBJ databases">
        <title>Draft genome of Pseudomonas putida strain KT-27.</title>
        <authorList>
            <person name="Yoshizawa S."/>
            <person name="Khan N.H."/>
            <person name="Nishimura M."/>
            <person name="Chiura H.X."/>
            <person name="Ogura Y."/>
            <person name="Hayashi T."/>
            <person name="Kogure K."/>
        </authorList>
    </citation>
    <scope>NUCLEOTIDE SEQUENCE [LARGE SCALE GENOMIC DNA]</scope>
    <source>
        <strain evidence="18 19">KT-27</strain>
    </source>
</reference>
<evidence type="ECO:0000256" key="3">
    <source>
        <dbReference type="ARBA" id="ARBA00022448"/>
    </source>
</evidence>
<evidence type="ECO:0000256" key="9">
    <source>
        <dbReference type="ARBA" id="ARBA00023065"/>
    </source>
</evidence>
<dbReference type="InterPro" id="IPR037066">
    <property type="entry name" value="Plug_dom_sf"/>
</dbReference>
<dbReference type="Pfam" id="PF07715">
    <property type="entry name" value="Plug"/>
    <property type="match status" value="1"/>
</dbReference>
<evidence type="ECO:0000256" key="10">
    <source>
        <dbReference type="ARBA" id="ARBA00023077"/>
    </source>
</evidence>
<dbReference type="InterPro" id="IPR011662">
    <property type="entry name" value="Secretin/TonB_short_N"/>
</dbReference>
<dbReference type="PANTHER" id="PTHR32552">
    <property type="entry name" value="FERRICHROME IRON RECEPTOR-RELATED"/>
    <property type="match status" value="1"/>
</dbReference>
<keyword evidence="11 14" id="KW-0472">Membrane</keyword>
<evidence type="ECO:0000256" key="12">
    <source>
        <dbReference type="ARBA" id="ARBA00023170"/>
    </source>
</evidence>